<protein>
    <recommendedName>
        <fullName evidence="3">Ribosome hibernation promoting factor</fullName>
    </recommendedName>
</protein>
<accession>A0ABM8R806</accession>
<dbReference type="Gene3D" id="3.30.160.100">
    <property type="entry name" value="Ribosome hibernation promotion factor-like"/>
    <property type="match status" value="1"/>
</dbReference>
<reference evidence="4 5" key="1">
    <citation type="submission" date="2021-02" db="EMBL/GenBank/DDBJ databases">
        <authorList>
            <person name="Han P."/>
        </authorList>
    </citation>
    <scope>NUCLEOTIDE SEQUENCE [LARGE SCALE GENOMIC DNA]</scope>
    <source>
        <strain evidence="4">Candidatus Nitrospira sp. ZN2</strain>
    </source>
</reference>
<dbReference type="CDD" id="cd00552">
    <property type="entry name" value="RaiA"/>
    <property type="match status" value="1"/>
</dbReference>
<keyword evidence="1" id="KW-0810">Translation regulation</keyword>
<proteinExistence type="predicted"/>
<keyword evidence="5" id="KW-1185">Reference proteome</keyword>
<dbReference type="NCBIfam" id="TIGR00741">
    <property type="entry name" value="yfiA"/>
    <property type="match status" value="1"/>
</dbReference>
<dbReference type="PANTHER" id="PTHR33231:SF1">
    <property type="entry name" value="30S RIBOSOMAL PROTEIN"/>
    <property type="match status" value="1"/>
</dbReference>
<sequence>MRLMITGRHVAVTPALRDYIETRMERLDRYGLKLGTLQILLSLEKFHHVAEVVGVVQGRRLQAKTSTEEMYASIDEVVDKLGAQLRKLKERKVNHKFGDLPRVRAVTRKAPRSENNGLEIVRPKLEFLTLEEAVDALNASKLGLLMFVNALSGTIQVLQRLPNGRLSLIDPASDRARTSHGRA</sequence>
<comment type="subunit">
    <text evidence="2">Associates exclusively with 100S ribosomes, which are dimers of 70S ribosomes.</text>
</comment>
<dbReference type="Pfam" id="PF02482">
    <property type="entry name" value="Ribosomal_S30AE"/>
    <property type="match status" value="1"/>
</dbReference>
<name>A0ABM8R806_9BACT</name>
<comment type="caution">
    <text evidence="4">The sequence shown here is derived from an EMBL/GenBank/DDBJ whole genome shotgun (WGS) entry which is preliminary data.</text>
</comment>
<evidence type="ECO:0000256" key="2">
    <source>
        <dbReference type="ARBA" id="ARBA00038695"/>
    </source>
</evidence>
<evidence type="ECO:0000256" key="1">
    <source>
        <dbReference type="ARBA" id="ARBA00022845"/>
    </source>
</evidence>
<dbReference type="SUPFAM" id="SSF69754">
    <property type="entry name" value="Ribosome binding protein Y (YfiA homologue)"/>
    <property type="match status" value="1"/>
</dbReference>
<dbReference type="InterPro" id="IPR036567">
    <property type="entry name" value="RHF-like"/>
</dbReference>
<dbReference type="InterPro" id="IPR003489">
    <property type="entry name" value="RHF/RaiA"/>
</dbReference>
<organism evidence="4 5">
    <name type="scientific">Nitrospira defluvii</name>
    <dbReference type="NCBI Taxonomy" id="330214"/>
    <lineage>
        <taxon>Bacteria</taxon>
        <taxon>Pseudomonadati</taxon>
        <taxon>Nitrospirota</taxon>
        <taxon>Nitrospiria</taxon>
        <taxon>Nitrospirales</taxon>
        <taxon>Nitrospiraceae</taxon>
        <taxon>Nitrospira</taxon>
    </lineage>
</organism>
<dbReference type="Proteomes" id="UP000675880">
    <property type="component" value="Unassembled WGS sequence"/>
</dbReference>
<evidence type="ECO:0000313" key="5">
    <source>
        <dbReference type="Proteomes" id="UP000675880"/>
    </source>
</evidence>
<dbReference type="Gene3D" id="3.30.505.50">
    <property type="entry name" value="Sigma 54 modulation/S30EA ribosomal protein, C-terminal domain"/>
    <property type="match status" value="1"/>
</dbReference>
<dbReference type="EMBL" id="CAJNBJ010000004">
    <property type="protein sequence ID" value="CAE6738099.1"/>
    <property type="molecule type" value="Genomic_DNA"/>
</dbReference>
<dbReference type="InterPro" id="IPR050574">
    <property type="entry name" value="HPF/YfiA_ribosome-assoc"/>
</dbReference>
<evidence type="ECO:0000256" key="3">
    <source>
        <dbReference type="ARBA" id="ARBA00041148"/>
    </source>
</evidence>
<dbReference type="PANTHER" id="PTHR33231">
    <property type="entry name" value="30S RIBOSOMAL PROTEIN"/>
    <property type="match status" value="1"/>
</dbReference>
<gene>
    <name evidence="4" type="primary">raiA</name>
    <name evidence="4" type="ORF">NSPZN2_120028</name>
</gene>
<evidence type="ECO:0000313" key="4">
    <source>
        <dbReference type="EMBL" id="CAE6738099.1"/>
    </source>
</evidence>
<dbReference type="RefSeq" id="WP_213041918.1">
    <property type="nucleotide sequence ID" value="NZ_CAJNBJ010000004.1"/>
</dbReference>
<dbReference type="InterPro" id="IPR038416">
    <property type="entry name" value="Ribosom_S30AE_C_sf"/>
</dbReference>